<dbReference type="PANTHER" id="PTHR43464">
    <property type="entry name" value="METHYLTRANSFERASE"/>
    <property type="match status" value="1"/>
</dbReference>
<dbReference type="Gene3D" id="3.40.50.150">
    <property type="entry name" value="Vaccinia Virus protein VP39"/>
    <property type="match status" value="1"/>
</dbReference>
<proteinExistence type="predicted"/>
<dbReference type="Pfam" id="PF05401">
    <property type="entry name" value="NodS"/>
    <property type="match status" value="1"/>
</dbReference>
<dbReference type="GO" id="GO:0009312">
    <property type="term" value="P:oligosaccharide biosynthetic process"/>
    <property type="evidence" value="ECO:0007669"/>
    <property type="project" value="InterPro"/>
</dbReference>
<keyword evidence="5" id="KW-1185">Reference proteome</keyword>
<reference evidence="4" key="1">
    <citation type="submission" date="2021-03" db="EMBL/GenBank/DDBJ databases">
        <title>Fibrella sp. HMF5335 genome sequencing and assembly.</title>
        <authorList>
            <person name="Kang H."/>
            <person name="Kim H."/>
            <person name="Bae S."/>
            <person name="Joh K."/>
        </authorList>
    </citation>
    <scope>NUCLEOTIDE SEQUENCE</scope>
    <source>
        <strain evidence="4">HMF5335</strain>
    </source>
</reference>
<keyword evidence="1 4" id="KW-0489">Methyltransferase</keyword>
<comment type="caution">
    <text evidence="4">The sequence shown here is derived from an EMBL/GenBank/DDBJ whole genome shotgun (WGS) entry which is preliminary data.</text>
</comment>
<dbReference type="SUPFAM" id="SSF53335">
    <property type="entry name" value="S-adenosyl-L-methionine-dependent methyltransferases"/>
    <property type="match status" value="1"/>
</dbReference>
<dbReference type="GO" id="GO:0008757">
    <property type="term" value="F:S-adenosylmethionine-dependent methyltransferase activity"/>
    <property type="evidence" value="ECO:0007669"/>
    <property type="project" value="InterPro"/>
</dbReference>
<dbReference type="GO" id="GO:0032259">
    <property type="term" value="P:methylation"/>
    <property type="evidence" value="ECO:0007669"/>
    <property type="project" value="UniProtKB-KW"/>
</dbReference>
<keyword evidence="2" id="KW-0808">Transferase</keyword>
<name>A0A939GET2_9BACT</name>
<evidence type="ECO:0000256" key="2">
    <source>
        <dbReference type="ARBA" id="ARBA00022679"/>
    </source>
</evidence>
<evidence type="ECO:0000256" key="3">
    <source>
        <dbReference type="ARBA" id="ARBA00022691"/>
    </source>
</evidence>
<dbReference type="InterPro" id="IPR008715">
    <property type="entry name" value="SAM-MeTfrase_NodS-like"/>
</dbReference>
<protein>
    <submittedName>
        <fullName evidence="4">Methyltransferase domain-containing protein</fullName>
    </submittedName>
</protein>
<dbReference type="InterPro" id="IPR029063">
    <property type="entry name" value="SAM-dependent_MTases_sf"/>
</dbReference>
<accession>A0A939GET2</accession>
<organism evidence="4 5">
    <name type="scientific">Fibrella rubiginis</name>
    <dbReference type="NCBI Taxonomy" id="2817060"/>
    <lineage>
        <taxon>Bacteria</taxon>
        <taxon>Pseudomonadati</taxon>
        <taxon>Bacteroidota</taxon>
        <taxon>Cytophagia</taxon>
        <taxon>Cytophagales</taxon>
        <taxon>Spirosomataceae</taxon>
        <taxon>Fibrella</taxon>
    </lineage>
</organism>
<dbReference type="AlphaFoldDB" id="A0A939GET2"/>
<dbReference type="CDD" id="cd02440">
    <property type="entry name" value="AdoMet_MTases"/>
    <property type="match status" value="1"/>
</dbReference>
<dbReference type="EMBL" id="JAFMYV010000004">
    <property type="protein sequence ID" value="MBO0937021.1"/>
    <property type="molecule type" value="Genomic_DNA"/>
</dbReference>
<sequence length="202" mass="22974">MNPPKDTLTPDYFDAVYRANEDPWQFATSPYERDKYAATLAAMPRPVYESGFEIGCSIGVLTQQLAPRCRRLLAVDVSEAALKQARQRLADQPQVRLEQMVLPGEFPDESFDLILLSEVGYYWSMEDLLKAQTKLIDHLQPGGHLLLVHWTPQVHDYPLTGDQVHDAFMAKTGDGQPLQHLFHRREDKYRLDLFTAPPPPAA</sequence>
<dbReference type="PANTHER" id="PTHR43464:SF19">
    <property type="entry name" value="UBIQUINONE BIOSYNTHESIS O-METHYLTRANSFERASE, MITOCHONDRIAL"/>
    <property type="match status" value="1"/>
</dbReference>
<evidence type="ECO:0000256" key="1">
    <source>
        <dbReference type="ARBA" id="ARBA00022603"/>
    </source>
</evidence>
<dbReference type="Proteomes" id="UP000664034">
    <property type="component" value="Unassembled WGS sequence"/>
</dbReference>
<keyword evidence="3" id="KW-0949">S-adenosyl-L-methionine</keyword>
<evidence type="ECO:0000313" key="4">
    <source>
        <dbReference type="EMBL" id="MBO0937021.1"/>
    </source>
</evidence>
<gene>
    <name evidence="4" type="ORF">J2I47_10740</name>
</gene>
<evidence type="ECO:0000313" key="5">
    <source>
        <dbReference type="Proteomes" id="UP000664034"/>
    </source>
</evidence>
<dbReference type="RefSeq" id="WP_207364575.1">
    <property type="nucleotide sequence ID" value="NZ_JAFMYV010000004.1"/>
</dbReference>